<dbReference type="InParanoid" id="K9TCZ1"/>
<reference evidence="1 2" key="1">
    <citation type="submission" date="2012-06" db="EMBL/GenBank/DDBJ databases">
        <title>Finished chromosome of genome of Oscillatoria acuminata PCC 6304.</title>
        <authorList>
            <consortium name="US DOE Joint Genome Institute"/>
            <person name="Gugger M."/>
            <person name="Coursin T."/>
            <person name="Rippka R."/>
            <person name="Tandeau De Marsac N."/>
            <person name="Huntemann M."/>
            <person name="Wei C.-L."/>
            <person name="Han J."/>
            <person name="Detter J.C."/>
            <person name="Han C."/>
            <person name="Tapia R."/>
            <person name="Davenport K."/>
            <person name="Daligault H."/>
            <person name="Erkkila T."/>
            <person name="Gu W."/>
            <person name="Munk A.C.C."/>
            <person name="Teshima H."/>
            <person name="Xu Y."/>
            <person name="Chain P."/>
            <person name="Chen A."/>
            <person name="Krypides N."/>
            <person name="Mavromatis K."/>
            <person name="Markowitz V."/>
            <person name="Szeto E."/>
            <person name="Ivanova N."/>
            <person name="Mikhailova N."/>
            <person name="Ovchinnikova G."/>
            <person name="Pagani I."/>
            <person name="Pati A."/>
            <person name="Goodwin L."/>
            <person name="Peters L."/>
            <person name="Pitluck S."/>
            <person name="Woyke T."/>
            <person name="Kerfeld C."/>
        </authorList>
    </citation>
    <scope>NUCLEOTIDE SEQUENCE [LARGE SCALE GENOMIC DNA]</scope>
    <source>
        <strain evidence="1 2">PCC 6304</strain>
    </source>
</reference>
<dbReference type="AlphaFoldDB" id="K9TCZ1"/>
<dbReference type="EMBL" id="CP003607">
    <property type="protein sequence ID" value="AFY80268.1"/>
    <property type="molecule type" value="Genomic_DNA"/>
</dbReference>
<proteinExistence type="predicted"/>
<gene>
    <name evidence="1" type="ORF">Oscil6304_0522</name>
</gene>
<dbReference type="HOGENOM" id="CLU_3397659_0_0_3"/>
<name>K9TCZ1_9CYAN</name>
<evidence type="ECO:0000313" key="1">
    <source>
        <dbReference type="EMBL" id="AFY80268.1"/>
    </source>
</evidence>
<evidence type="ECO:0000313" key="2">
    <source>
        <dbReference type="Proteomes" id="UP000010367"/>
    </source>
</evidence>
<protein>
    <submittedName>
        <fullName evidence="1">Uncharacterized protein</fullName>
    </submittedName>
</protein>
<sequence length="31" mass="3170">MSSTIYRDAPLALAGDPIAQRAGDLAPTALL</sequence>
<organism evidence="1 2">
    <name type="scientific">Oscillatoria acuminata PCC 6304</name>
    <dbReference type="NCBI Taxonomy" id="56110"/>
    <lineage>
        <taxon>Bacteria</taxon>
        <taxon>Bacillati</taxon>
        <taxon>Cyanobacteriota</taxon>
        <taxon>Cyanophyceae</taxon>
        <taxon>Oscillatoriophycideae</taxon>
        <taxon>Oscillatoriales</taxon>
        <taxon>Oscillatoriaceae</taxon>
        <taxon>Oscillatoria</taxon>
    </lineage>
</organism>
<dbReference type="Proteomes" id="UP000010367">
    <property type="component" value="Chromosome"/>
</dbReference>
<keyword evidence="2" id="KW-1185">Reference proteome</keyword>
<dbReference type="KEGG" id="oac:Oscil6304_0522"/>
<accession>K9TCZ1</accession>